<dbReference type="SUPFAM" id="SSF48452">
    <property type="entry name" value="TPR-like"/>
    <property type="match status" value="1"/>
</dbReference>
<dbReference type="InterPro" id="IPR011990">
    <property type="entry name" value="TPR-like_helical_dom_sf"/>
</dbReference>
<organism evidence="1 2">
    <name type="scientific">Pantoea trifolii</name>
    <dbReference type="NCBI Taxonomy" id="2968030"/>
    <lineage>
        <taxon>Bacteria</taxon>
        <taxon>Pseudomonadati</taxon>
        <taxon>Pseudomonadota</taxon>
        <taxon>Gammaproteobacteria</taxon>
        <taxon>Enterobacterales</taxon>
        <taxon>Erwiniaceae</taxon>
        <taxon>Pantoea</taxon>
    </lineage>
</organism>
<evidence type="ECO:0000313" key="2">
    <source>
        <dbReference type="Proteomes" id="UP001300015"/>
    </source>
</evidence>
<keyword evidence="2" id="KW-1185">Reference proteome</keyword>
<dbReference type="EMBL" id="JANIET010000001">
    <property type="protein sequence ID" value="MCQ8227719.1"/>
    <property type="molecule type" value="Genomic_DNA"/>
</dbReference>
<evidence type="ECO:0008006" key="3">
    <source>
        <dbReference type="Google" id="ProtNLM"/>
    </source>
</evidence>
<dbReference type="Gene3D" id="1.25.40.10">
    <property type="entry name" value="Tetratricopeptide repeat domain"/>
    <property type="match status" value="1"/>
</dbReference>
<dbReference type="Proteomes" id="UP001300015">
    <property type="component" value="Unassembled WGS sequence"/>
</dbReference>
<protein>
    <recommendedName>
        <fullName evidence="3">Tetratricopeptide repeat protein</fullName>
    </recommendedName>
</protein>
<accession>A0ABT1VM92</accession>
<reference evidence="1 2" key="1">
    <citation type="submission" date="2022-07" db="EMBL/GenBank/DDBJ databases">
        <title>Pantoea trifolii sp. nov. isolated from root nodules of Trifolium rubens.</title>
        <authorList>
            <person name="Kalita M."/>
            <person name="Wdowiak-Wrobel S."/>
            <person name="Marek-Kozaczuk M."/>
            <person name="Palusinska-Szysz M."/>
            <person name="Sokolowski W."/>
            <person name="Coutinho T."/>
            <person name="Hlahane L."/>
        </authorList>
    </citation>
    <scope>NUCLEOTIDE SEQUENCE [LARGE SCALE GENOMIC DNA]</scope>
    <source>
        <strain evidence="1 2">MMK2</strain>
    </source>
</reference>
<name>A0ABT1VM92_9GAMM</name>
<dbReference type="RefSeq" id="WP_256696459.1">
    <property type="nucleotide sequence ID" value="NZ_JANIES010000001.1"/>
</dbReference>
<evidence type="ECO:0000313" key="1">
    <source>
        <dbReference type="EMBL" id="MCQ8227719.1"/>
    </source>
</evidence>
<proteinExistence type="predicted"/>
<comment type="caution">
    <text evidence="1">The sequence shown here is derived from an EMBL/GenBank/DDBJ whole genome shotgun (WGS) entry which is preliminary data.</text>
</comment>
<sequence>MEFHHKSWQEKAFDLANQGISLDTLGEKEAAACSWAAAAEVAKAHLRDNDIYYWIMSGYGAVLIQCQRYLEAIEAAKEALEWEAQQNQILSRMTLARALYALGAGDGAKSYFQQIYDMKGDDIFVAFPEFEPATLRELVSIRK</sequence>
<gene>
    <name evidence="1" type="ORF">NQH49_09555</name>
</gene>